<dbReference type="InterPro" id="IPR000675">
    <property type="entry name" value="Cutinase/axe"/>
</dbReference>
<dbReference type="InterPro" id="IPR043580">
    <property type="entry name" value="CUTINASE_1"/>
</dbReference>
<dbReference type="PROSITE" id="PS00931">
    <property type="entry name" value="CUTINASE_2"/>
    <property type="match status" value="1"/>
</dbReference>
<dbReference type="eggNOG" id="ENOG502S3AW">
    <property type="taxonomic scope" value="Eukaryota"/>
</dbReference>
<protein>
    <recommendedName>
        <fullName evidence="3 12">Cutinase</fullName>
        <ecNumber evidence="3 12">3.1.1.74</ecNumber>
    </recommendedName>
</protein>
<dbReference type="HOGENOM" id="CLU_1008574_0_0_1"/>
<dbReference type="InterPro" id="IPR029058">
    <property type="entry name" value="AB_hydrolase_fold"/>
</dbReference>
<evidence type="ECO:0000313" key="14">
    <source>
        <dbReference type="EMBL" id="EHA47183.1"/>
    </source>
</evidence>
<dbReference type="PRINTS" id="PR00129">
    <property type="entry name" value="CUTINASE"/>
</dbReference>
<dbReference type="VEuPathDB" id="FungiDB:MGG_14959"/>
<evidence type="ECO:0000256" key="5">
    <source>
        <dbReference type="ARBA" id="ARBA00022525"/>
    </source>
</evidence>
<evidence type="ECO:0000256" key="1">
    <source>
        <dbReference type="ARBA" id="ARBA00004613"/>
    </source>
</evidence>
<keyword evidence="4 12" id="KW-0719">Serine esterase</keyword>
<evidence type="ECO:0000256" key="7">
    <source>
        <dbReference type="ARBA" id="ARBA00022801"/>
    </source>
</evidence>
<sequence length="276" mass="26167">MTVVFARGTTEAGNAGTVVGPPFLQAIRKLAPGLSVNMQGVPYPANFAGIMAGGDRQGTAKMANIIKTLATDCPNTGIVISGYSQGAMLMHNAAAQLDPETASHVVAAVSFGDPFRRRPVNGVDQSRTLVVCHAGDNVCQGGGMILPAHLTYGQDVGKAAAFVMEAAAAVVASMGAAPATEAAPGTEAVPGAGAVLGAGAVPGTGGAPGTEAAPGTGASPGTEAAPGTGAAPGTEAAPGTGAAPGTEAAPGTGAAPGTEALPSTGASPGAQVGPGP</sequence>
<dbReference type="Pfam" id="PF01083">
    <property type="entry name" value="Cutinase"/>
    <property type="match status" value="1"/>
</dbReference>
<evidence type="ECO:0000313" key="15">
    <source>
        <dbReference type="Proteomes" id="UP000009058"/>
    </source>
</evidence>
<dbReference type="GO" id="GO:0005576">
    <property type="term" value="C:extracellular region"/>
    <property type="evidence" value="ECO:0007669"/>
    <property type="project" value="UniProtKB-SubCell"/>
</dbReference>
<dbReference type="PANTHER" id="PTHR48250">
    <property type="entry name" value="CUTINASE 2-RELATED"/>
    <property type="match status" value="1"/>
</dbReference>
<dbReference type="STRING" id="242507.G4NFF5"/>
<reference key="2">
    <citation type="submission" date="2011-05" db="EMBL/GenBank/DDBJ databases">
        <title>The Genome Sequence of Magnaporthe oryzae 70-15.</title>
        <authorList>
            <consortium name="The Broad Institute Genome Sequencing Platform"/>
            <person name="Ma L.-J."/>
            <person name="Dead R."/>
            <person name="Young S.K."/>
            <person name="Zeng Q."/>
            <person name="Gargeya S."/>
            <person name="Fitzgerald M."/>
            <person name="Haas B."/>
            <person name="Abouelleil A."/>
            <person name="Alvarado L."/>
            <person name="Arachchi H.M."/>
            <person name="Berlin A."/>
            <person name="Brown A."/>
            <person name="Chapman S.B."/>
            <person name="Chen Z."/>
            <person name="Dunbar C."/>
            <person name="Freedman E."/>
            <person name="Gearin G."/>
            <person name="Gellesch M."/>
            <person name="Goldberg J."/>
            <person name="Griggs A."/>
            <person name="Gujja S."/>
            <person name="Heiman D."/>
            <person name="Howarth C."/>
            <person name="Larson L."/>
            <person name="Lui A."/>
            <person name="MacDonald P.J.P."/>
            <person name="Mehta T."/>
            <person name="Montmayeur A."/>
            <person name="Murphy C."/>
            <person name="Neiman D."/>
            <person name="Pearson M."/>
            <person name="Priest M."/>
            <person name="Roberts A."/>
            <person name="Saif S."/>
            <person name="Shea T."/>
            <person name="Shenoy N."/>
            <person name="Sisk P."/>
            <person name="Stolte C."/>
            <person name="Sykes S."/>
            <person name="Yandava C."/>
            <person name="Wortman J."/>
            <person name="Nusbaum C."/>
            <person name="Birren B."/>
        </authorList>
    </citation>
    <scope>NUCLEOTIDE SEQUENCE</scope>
    <source>
        <strain>70-15</strain>
    </source>
</reference>
<feature type="region of interest" description="Disordered" evidence="13">
    <location>
        <begin position="202"/>
        <end position="276"/>
    </location>
</feature>
<dbReference type="PROSITE" id="PS00155">
    <property type="entry name" value="CUTINASE_1"/>
    <property type="match status" value="1"/>
</dbReference>
<dbReference type="GeneID" id="12986005"/>
<evidence type="ECO:0000256" key="13">
    <source>
        <dbReference type="SAM" id="MobiDB-lite"/>
    </source>
</evidence>
<evidence type="ECO:0000256" key="2">
    <source>
        <dbReference type="ARBA" id="ARBA00007534"/>
    </source>
</evidence>
<keyword evidence="8 11" id="KW-1015">Disulfide bond</keyword>
<dbReference type="GO" id="GO:0050525">
    <property type="term" value="F:cutinase activity"/>
    <property type="evidence" value="ECO:0007669"/>
    <property type="project" value="UniProtKB-UniRule"/>
</dbReference>
<dbReference type="KEGG" id="mgr:MGG_14959"/>
<comment type="function">
    <text evidence="12">Catalyzes the hydrolysis of complex carboxylic polyesters found in the cell wall of plants. Degrades cutin, a macromolecule that forms the structure of the plant cuticle.</text>
</comment>
<evidence type="ECO:0000256" key="8">
    <source>
        <dbReference type="ARBA" id="ARBA00023157"/>
    </source>
</evidence>
<evidence type="ECO:0000256" key="12">
    <source>
        <dbReference type="RuleBase" id="RU361263"/>
    </source>
</evidence>
<evidence type="ECO:0000256" key="6">
    <source>
        <dbReference type="ARBA" id="ARBA00022729"/>
    </source>
</evidence>
<feature type="active site" description="Proton donor/acceptor" evidence="10">
    <location>
        <position position="149"/>
    </location>
</feature>
<dbReference type="OrthoDB" id="2975078at2759"/>
<feature type="compositionally biased region" description="Low complexity" evidence="13">
    <location>
        <begin position="209"/>
        <end position="260"/>
    </location>
</feature>
<feature type="active site" description="Nucleophile" evidence="10">
    <location>
        <position position="136"/>
    </location>
</feature>
<keyword evidence="7 12" id="KW-0378">Hydrolase</keyword>
<evidence type="ECO:0000256" key="10">
    <source>
        <dbReference type="PIRSR" id="PIRSR611150-1"/>
    </source>
</evidence>
<dbReference type="SUPFAM" id="SSF53474">
    <property type="entry name" value="alpha/beta-Hydrolases"/>
    <property type="match status" value="1"/>
</dbReference>
<evidence type="ECO:0000256" key="11">
    <source>
        <dbReference type="PIRSR" id="PIRSR611150-2"/>
    </source>
</evidence>
<dbReference type="AlphaFoldDB" id="G4NFF5"/>
<keyword evidence="5 12" id="KW-0964">Secreted</keyword>
<reference evidence="14 15" key="1">
    <citation type="journal article" date="2005" name="Nature">
        <title>The genome sequence of the rice blast fungus Magnaporthe grisea.</title>
        <authorList>
            <person name="Dean R.A."/>
            <person name="Talbot N.J."/>
            <person name="Ebbole D.J."/>
            <person name="Farman M.L."/>
            <person name="Mitchell T.K."/>
            <person name="Orbach M.J."/>
            <person name="Thon M."/>
            <person name="Kulkarni R."/>
            <person name="Xu J.R."/>
            <person name="Pan H."/>
            <person name="Read N.D."/>
            <person name="Lee Y.H."/>
            <person name="Carbone I."/>
            <person name="Brown D."/>
            <person name="Oh Y.Y."/>
            <person name="Donofrio N."/>
            <person name="Jeong J.S."/>
            <person name="Soanes D.M."/>
            <person name="Djonovic S."/>
            <person name="Kolomiets E."/>
            <person name="Rehmeyer C."/>
            <person name="Li W."/>
            <person name="Harding M."/>
            <person name="Kim S."/>
            <person name="Lebrun M.H."/>
            <person name="Bohnert H."/>
            <person name="Coughlan S."/>
            <person name="Butler J."/>
            <person name="Calvo S."/>
            <person name="Ma L.J."/>
            <person name="Nicol R."/>
            <person name="Purcell S."/>
            <person name="Nusbaum C."/>
            <person name="Galagan J.E."/>
            <person name="Birren B.W."/>
        </authorList>
    </citation>
    <scope>NUCLEOTIDE SEQUENCE [LARGE SCALE GENOMIC DNA]</scope>
    <source>
        <strain evidence="15">70-15 / ATCC MYA-4617 / FGSC 8958</strain>
    </source>
</reference>
<comment type="similarity">
    <text evidence="2 12">Belongs to the cutinase family.</text>
</comment>
<dbReference type="RefSeq" id="XP_003719550.1">
    <property type="nucleotide sequence ID" value="XM_003719502.1"/>
</dbReference>
<proteinExistence type="inferred from homology"/>
<evidence type="ECO:0000256" key="9">
    <source>
        <dbReference type="ARBA" id="ARBA00034045"/>
    </source>
</evidence>
<dbReference type="PANTHER" id="PTHR48250:SF1">
    <property type="entry name" value="CUTINASE"/>
    <property type="match status" value="1"/>
</dbReference>
<feature type="active site" description="Nucleophile" evidence="10">
    <location>
        <position position="84"/>
    </location>
</feature>
<dbReference type="EC" id="3.1.1.74" evidence="3 12"/>
<accession>G4NFF5</accession>
<evidence type="ECO:0000256" key="4">
    <source>
        <dbReference type="ARBA" id="ARBA00022487"/>
    </source>
</evidence>
<dbReference type="Gene3D" id="3.40.50.1820">
    <property type="entry name" value="alpha/beta hydrolase"/>
    <property type="match status" value="1"/>
</dbReference>
<dbReference type="ESTHER" id="mago7-g4nff5">
    <property type="family name" value="Cutinase"/>
</dbReference>
<comment type="catalytic activity">
    <reaction evidence="9 12">
        <text>cutin + H2O = cutin monomers.</text>
        <dbReference type="EC" id="3.1.1.74"/>
    </reaction>
</comment>
<dbReference type="EMBL" id="CM001236">
    <property type="protein sequence ID" value="EHA47183.1"/>
    <property type="molecule type" value="Genomic_DNA"/>
</dbReference>
<dbReference type="GO" id="GO:0016052">
    <property type="term" value="P:carbohydrate catabolic process"/>
    <property type="evidence" value="ECO:0007669"/>
    <property type="project" value="TreeGrafter"/>
</dbReference>
<name>G4NFF5_PYRO7</name>
<feature type="disulfide bond" evidence="11">
    <location>
        <begin position="132"/>
        <end position="139"/>
    </location>
</feature>
<keyword evidence="6" id="KW-0732">Signal</keyword>
<dbReference type="InterPro" id="IPR043579">
    <property type="entry name" value="CUTINASE_2"/>
</dbReference>
<evidence type="ECO:0000256" key="3">
    <source>
        <dbReference type="ARBA" id="ARBA00013095"/>
    </source>
</evidence>
<dbReference type="Proteomes" id="UP000009058">
    <property type="component" value="Chromosome 6"/>
</dbReference>
<dbReference type="SMART" id="SM01110">
    <property type="entry name" value="Cutinase"/>
    <property type="match status" value="1"/>
</dbReference>
<dbReference type="InParanoid" id="G4NFF5"/>
<dbReference type="SMR" id="G4NFF5"/>
<keyword evidence="15" id="KW-1185">Reference proteome</keyword>
<gene>
    <name evidence="14" type="ORF">MGG_14959</name>
</gene>
<dbReference type="InterPro" id="IPR011150">
    <property type="entry name" value="Cutinase_monf"/>
</dbReference>
<organism evidence="14 15">
    <name type="scientific">Pyricularia oryzae (strain 70-15 / ATCC MYA-4617 / FGSC 8958)</name>
    <name type="common">Rice blast fungus</name>
    <name type="synonym">Magnaporthe oryzae</name>
    <dbReference type="NCBI Taxonomy" id="242507"/>
    <lineage>
        <taxon>Eukaryota</taxon>
        <taxon>Fungi</taxon>
        <taxon>Dikarya</taxon>
        <taxon>Ascomycota</taxon>
        <taxon>Pezizomycotina</taxon>
        <taxon>Sordariomycetes</taxon>
        <taxon>Sordariomycetidae</taxon>
        <taxon>Magnaporthales</taxon>
        <taxon>Pyriculariaceae</taxon>
        <taxon>Pyricularia</taxon>
    </lineage>
</organism>
<comment type="subcellular location">
    <subcellularLocation>
        <location evidence="1 12">Secreted</location>
    </subcellularLocation>
</comment>